<feature type="compositionally biased region" description="Acidic residues" evidence="1">
    <location>
        <begin position="54"/>
        <end position="67"/>
    </location>
</feature>
<dbReference type="Gene3D" id="3.40.50.450">
    <property type="match status" value="1"/>
</dbReference>
<dbReference type="RefSeq" id="XP_004997285.1">
    <property type="nucleotide sequence ID" value="XM_004997228.1"/>
</dbReference>
<accession>F2TZZ6</accession>
<dbReference type="Pfam" id="PF18306">
    <property type="entry name" value="LDcluster4"/>
    <property type="match status" value="1"/>
</dbReference>
<evidence type="ECO:0000313" key="3">
    <source>
        <dbReference type="Proteomes" id="UP000007799"/>
    </source>
</evidence>
<feature type="compositionally biased region" description="Basic and acidic residues" evidence="1">
    <location>
        <begin position="366"/>
        <end position="390"/>
    </location>
</feature>
<organism evidence="3">
    <name type="scientific">Salpingoeca rosetta (strain ATCC 50818 / BSB-021)</name>
    <dbReference type="NCBI Taxonomy" id="946362"/>
    <lineage>
        <taxon>Eukaryota</taxon>
        <taxon>Choanoflagellata</taxon>
        <taxon>Craspedida</taxon>
        <taxon>Salpingoecidae</taxon>
        <taxon>Salpingoeca</taxon>
    </lineage>
</organism>
<name>F2TZZ6_SALR5</name>
<dbReference type="SUPFAM" id="SSF102405">
    <property type="entry name" value="MCP/YpsA-like"/>
    <property type="match status" value="1"/>
</dbReference>
<feature type="compositionally biased region" description="Low complexity" evidence="1">
    <location>
        <begin position="108"/>
        <end position="123"/>
    </location>
</feature>
<evidence type="ECO:0000256" key="1">
    <source>
        <dbReference type="SAM" id="MobiDB-lite"/>
    </source>
</evidence>
<feature type="compositionally biased region" description="Polar residues" evidence="1">
    <location>
        <begin position="400"/>
        <end position="411"/>
    </location>
</feature>
<feature type="compositionally biased region" description="Acidic residues" evidence="1">
    <location>
        <begin position="439"/>
        <end position="459"/>
    </location>
</feature>
<protein>
    <submittedName>
        <fullName evidence="2">Uncharacterized protein</fullName>
    </submittedName>
</protein>
<keyword evidence="3" id="KW-1185">Reference proteome</keyword>
<reference evidence="2" key="1">
    <citation type="submission" date="2009-08" db="EMBL/GenBank/DDBJ databases">
        <title>Annotation of Salpingoeca rosetta.</title>
        <authorList>
            <consortium name="The Broad Institute Genome Sequencing Platform"/>
            <person name="Russ C."/>
            <person name="Cuomo C."/>
            <person name="Burger G."/>
            <person name="Gray M.W."/>
            <person name="Holland P.W.H."/>
            <person name="King N."/>
            <person name="Lang F.B.F."/>
            <person name="Roger A.J."/>
            <person name="Ruiz-Trillo I."/>
            <person name="Young S.K."/>
            <person name="Zeng Q."/>
            <person name="Gargeya S."/>
            <person name="Alvarado L."/>
            <person name="Berlin A."/>
            <person name="Chapman S.B."/>
            <person name="Chen Z."/>
            <person name="Freedman E."/>
            <person name="Gellesch M."/>
            <person name="Goldberg J."/>
            <person name="Griggs A."/>
            <person name="Gujja S."/>
            <person name="Heilman E."/>
            <person name="Heiman D."/>
            <person name="Howarth C."/>
            <person name="Mehta T."/>
            <person name="Neiman D."/>
            <person name="Pearson M."/>
            <person name="Roberts A."/>
            <person name="Saif S."/>
            <person name="Shea T."/>
            <person name="Shenoy N."/>
            <person name="Sisk P."/>
            <person name="Stolte C."/>
            <person name="Sykes S."/>
            <person name="White J."/>
            <person name="Yandava C."/>
            <person name="Haas B."/>
            <person name="Nusbaum C."/>
            <person name="Birren B."/>
        </authorList>
    </citation>
    <scope>NUCLEOTIDE SEQUENCE [LARGE SCALE GENOMIC DNA]</scope>
    <source>
        <strain evidence="2">ATCC 50818</strain>
    </source>
</reference>
<dbReference type="InterPro" id="IPR041164">
    <property type="entry name" value="LDcluster4"/>
</dbReference>
<feature type="region of interest" description="Disordered" evidence="1">
    <location>
        <begin position="366"/>
        <end position="607"/>
    </location>
</feature>
<dbReference type="GeneID" id="16077882"/>
<dbReference type="KEGG" id="sre:PTSG_01313"/>
<feature type="compositionally biased region" description="Basic and acidic residues" evidence="1">
    <location>
        <begin position="460"/>
        <end position="477"/>
    </location>
</feature>
<proteinExistence type="predicted"/>
<dbReference type="InParanoid" id="F2TZZ6"/>
<feature type="region of interest" description="Disordered" evidence="1">
    <location>
        <begin position="1"/>
        <end position="128"/>
    </location>
</feature>
<sequence length="620" mass="66883">MSGWLTDLLLLGEDEEERMERLRHEEAVRRQQEEEQEEQEDPQGAKDTQHNDLNDEVSDGDEGDDEGGDGRATGVGGKSAARDDTDDQVKEQQETTQRRNKPQKPRSAQATTRTGAALATGQQPHSPHRTLAEDIEHELDEIAAGFMSFVGQARSFGTSLIESAGETLKAFDSGMEQLSIEERLDPRPIRLLTVGIMGSGTDSHAELACPLAQWLAKRGYNLLTGGGRGVMQAASKAFVSVRKRHGRCVGVVRSSEDNRTPYPGYPNPYVEIPIITHLAGKDNSPQSRNHINILTSDIIVCLPGSKGTASELALSALYDKPVCVFSGPTKPPPAGAETLDVPVYTQLEEVQAFILQESAKLQREEQRKQRRLLQKEQRQQQQRDQEDAPTHQRQAHAEQTAESAQPDTAATVTPAARASTSTKQQQQQQQGRGEPGISSDDDDRDGDEGGNDDEEGEGEGNEKEAEGGEKRAHKDKNAVPAVSGGAGVDGAETGAEGRQASKKRPAKGEGKKQTTAKAKAKKTEQKNAGKKAPPTVADARDADGDDADVADENDHDDSDGVVVVDTPSTTGARARASVPDLQLPPHTTTSTSTQTSGEDEEPVLSPAELQELRMAMQDED</sequence>
<feature type="compositionally biased region" description="Basic and acidic residues" evidence="1">
    <location>
        <begin position="80"/>
        <end position="97"/>
    </location>
</feature>
<feature type="compositionally biased region" description="Basic and acidic residues" evidence="1">
    <location>
        <begin position="43"/>
        <end position="53"/>
    </location>
</feature>
<feature type="compositionally biased region" description="Low complexity" evidence="1">
    <location>
        <begin position="587"/>
        <end position="596"/>
    </location>
</feature>
<dbReference type="eggNOG" id="ENOG502SY27">
    <property type="taxonomic scope" value="Eukaryota"/>
</dbReference>
<dbReference type="EMBL" id="GL832958">
    <property type="protein sequence ID" value="EGD80724.1"/>
    <property type="molecule type" value="Genomic_DNA"/>
</dbReference>
<evidence type="ECO:0000313" key="2">
    <source>
        <dbReference type="EMBL" id="EGD80724.1"/>
    </source>
</evidence>
<feature type="compositionally biased region" description="Basic and acidic residues" evidence="1">
    <location>
        <begin position="18"/>
        <end position="33"/>
    </location>
</feature>
<dbReference type="Proteomes" id="UP000007799">
    <property type="component" value="Unassembled WGS sequence"/>
</dbReference>
<dbReference type="OrthoDB" id="5133950at2759"/>
<dbReference type="STRING" id="946362.F2TZZ6"/>
<feature type="compositionally biased region" description="Acidic residues" evidence="1">
    <location>
        <begin position="543"/>
        <end position="559"/>
    </location>
</feature>
<dbReference type="AlphaFoldDB" id="F2TZZ6"/>
<gene>
    <name evidence="2" type="ORF">PTSG_01313</name>
</gene>